<accession>A0A8J5EA35</accession>
<dbReference type="PANTHER" id="PTHR45647:SF153">
    <property type="entry name" value="PROTEIN KINASE DOMAIN-CONTAINING PROTEIN"/>
    <property type="match status" value="1"/>
</dbReference>
<evidence type="ECO:0000313" key="7">
    <source>
        <dbReference type="EMBL" id="KAG6468555.1"/>
    </source>
</evidence>
<evidence type="ECO:0000256" key="3">
    <source>
        <dbReference type="ARBA" id="ARBA00022786"/>
    </source>
</evidence>
<dbReference type="EMBL" id="JACMSC010000022">
    <property type="protein sequence ID" value="KAG6468555.1"/>
    <property type="molecule type" value="Genomic_DNA"/>
</dbReference>
<dbReference type="Gene3D" id="3.40.50.620">
    <property type="entry name" value="HUPs"/>
    <property type="match status" value="1"/>
</dbReference>
<comment type="catalytic activity">
    <reaction evidence="1">
        <text>S-ubiquitinyl-[E2 ubiquitin-conjugating enzyme]-L-cysteine + [acceptor protein]-L-lysine = [E2 ubiquitin-conjugating enzyme]-L-cysteine + N(6)-ubiquitinyl-[acceptor protein]-L-lysine.</text>
        <dbReference type="EC" id="2.3.2.27"/>
    </reaction>
</comment>
<feature type="compositionally biased region" description="Low complexity" evidence="5">
    <location>
        <begin position="1"/>
        <end position="23"/>
    </location>
</feature>
<feature type="coiled-coil region" evidence="4">
    <location>
        <begin position="519"/>
        <end position="616"/>
    </location>
</feature>
<protein>
    <recommendedName>
        <fullName evidence="2">RING-type E3 ubiquitin transferase</fullName>
        <ecNumber evidence="2">2.3.2.27</ecNumber>
    </recommendedName>
</protein>
<gene>
    <name evidence="7" type="ORF">ZIOFF_073243</name>
</gene>
<keyword evidence="3" id="KW-0833">Ubl conjugation pathway</keyword>
<dbReference type="InterPro" id="IPR014729">
    <property type="entry name" value="Rossmann-like_a/b/a_fold"/>
</dbReference>
<dbReference type="InterPro" id="IPR051348">
    <property type="entry name" value="U-box_ubiquitin_ligases"/>
</dbReference>
<evidence type="ECO:0000313" key="8">
    <source>
        <dbReference type="Proteomes" id="UP000734854"/>
    </source>
</evidence>
<dbReference type="SUPFAM" id="SSF56112">
    <property type="entry name" value="Protein kinase-like (PK-like)"/>
    <property type="match status" value="1"/>
</dbReference>
<sequence length="911" mass="101049">MESQSTSRSGSSAGFSTYSGSRSSLKEIDDDQQMPDGSRLKNEGGGENEDDKIHVAVERDFKLGKENLVWVIKNTPKTKTIVIVHVNVPAMFIPLRSWIPAQQLREQEIYAFRQSEKAKMEKALNKYVQRCSALKEVQAEKLVIEADDVGSGIVQLIAQHKITNLVMGAAADKNYSRKMREPRSKKALIVQKQADPSCKILFVCKGNLICTRDYVEVLRSSPSTRTVDAHVHGGGISREMDGGTTREHTIDAAREPVKDAAHIHVDGRAIHGRVGLAAREFPTVIGHDTIDKGGSGADLVAKELVVLRHISTDHMEASPVAYGNILTSRVILSATTQPSGNSNPNTSPTHGHLLNFIPDSAQEELSQPSISTIPGSSMMDLPCDNHTESSSGSRDGIVIDLFDVVSRSVRSSVTDEIPCTSSSISIAKDQKNVGSFVLASPHGFEAPLQLSTSNSDMDGATLNDELYNDLRHAVVEANNLTHAAKEEALRHQKAVRDLHGAAEKIKAVEDLYTTEMEQRKDIEDMLSKETRRVEEIMKQRNEMFEQLCKTLEKKAALEQEVIDVKHKTKDLEKKLSDTHYLLITLQSENVELRKERDNAVREAEKLHHQIEELERRIQGADIFCDFSYSELQQATNNFDESYKIREGGYGIVYKGTLGQKTVAIKKLNSQVMQGQKAFHKEINVLSKLKHPNLVKLLGACPEAWALVYDFLPNGSLEDRLTCKDSSPPLTWQIRIRVAVEICSALNFLHHNKCLSVVHGDLTPAVILLDANFISKLGDYGICSLVQFNESMTLYRCTHAMGTFVYMDPEFLASGEITPLSDVYSYGIILLRLLTGRPPFGINRAVQQALDMGSLSEVLDASAGDWPYYEAEQLAHLGLRCSEITRKSRPDAGEALKMLEPLMKCLSLLELP</sequence>
<dbReference type="PANTHER" id="PTHR45647">
    <property type="entry name" value="OS02G0152300 PROTEIN"/>
    <property type="match status" value="1"/>
</dbReference>
<dbReference type="GO" id="GO:0005524">
    <property type="term" value="F:ATP binding"/>
    <property type="evidence" value="ECO:0007669"/>
    <property type="project" value="InterPro"/>
</dbReference>
<dbReference type="PROSITE" id="PS50011">
    <property type="entry name" value="PROTEIN_KINASE_DOM"/>
    <property type="match status" value="1"/>
</dbReference>
<dbReference type="InterPro" id="IPR011009">
    <property type="entry name" value="Kinase-like_dom_sf"/>
</dbReference>
<evidence type="ECO:0000256" key="1">
    <source>
        <dbReference type="ARBA" id="ARBA00000900"/>
    </source>
</evidence>
<keyword evidence="8" id="KW-1185">Reference proteome</keyword>
<dbReference type="Pfam" id="PF00069">
    <property type="entry name" value="Pkinase"/>
    <property type="match status" value="1"/>
</dbReference>
<dbReference type="Gene3D" id="1.10.510.10">
    <property type="entry name" value="Transferase(Phosphotransferase) domain 1"/>
    <property type="match status" value="1"/>
</dbReference>
<name>A0A8J5EA35_ZINOF</name>
<feature type="domain" description="Protein kinase" evidence="6">
    <location>
        <begin position="638"/>
        <end position="902"/>
    </location>
</feature>
<dbReference type="EC" id="2.3.2.27" evidence="2"/>
<dbReference type="Proteomes" id="UP000734854">
    <property type="component" value="Unassembled WGS sequence"/>
</dbReference>
<keyword evidence="4" id="KW-0175">Coiled coil</keyword>
<dbReference type="InterPro" id="IPR000719">
    <property type="entry name" value="Prot_kinase_dom"/>
</dbReference>
<organism evidence="7 8">
    <name type="scientific">Zingiber officinale</name>
    <name type="common">Ginger</name>
    <name type="synonym">Amomum zingiber</name>
    <dbReference type="NCBI Taxonomy" id="94328"/>
    <lineage>
        <taxon>Eukaryota</taxon>
        <taxon>Viridiplantae</taxon>
        <taxon>Streptophyta</taxon>
        <taxon>Embryophyta</taxon>
        <taxon>Tracheophyta</taxon>
        <taxon>Spermatophyta</taxon>
        <taxon>Magnoliopsida</taxon>
        <taxon>Liliopsida</taxon>
        <taxon>Zingiberales</taxon>
        <taxon>Zingiberaceae</taxon>
        <taxon>Zingiber</taxon>
    </lineage>
</organism>
<dbReference type="GO" id="GO:0061630">
    <property type="term" value="F:ubiquitin protein ligase activity"/>
    <property type="evidence" value="ECO:0007669"/>
    <property type="project" value="UniProtKB-EC"/>
</dbReference>
<evidence type="ECO:0000256" key="2">
    <source>
        <dbReference type="ARBA" id="ARBA00012483"/>
    </source>
</evidence>
<evidence type="ECO:0000256" key="4">
    <source>
        <dbReference type="SAM" id="Coils"/>
    </source>
</evidence>
<reference evidence="7 8" key="1">
    <citation type="submission" date="2020-08" db="EMBL/GenBank/DDBJ databases">
        <title>Plant Genome Project.</title>
        <authorList>
            <person name="Zhang R.-G."/>
        </authorList>
    </citation>
    <scope>NUCLEOTIDE SEQUENCE [LARGE SCALE GENOMIC DNA]</scope>
    <source>
        <tissue evidence="7">Rhizome</tissue>
    </source>
</reference>
<evidence type="ECO:0000256" key="5">
    <source>
        <dbReference type="SAM" id="MobiDB-lite"/>
    </source>
</evidence>
<comment type="caution">
    <text evidence="7">The sequence shown here is derived from an EMBL/GenBank/DDBJ whole genome shotgun (WGS) entry which is preliminary data.</text>
</comment>
<dbReference type="AlphaFoldDB" id="A0A8J5EA35"/>
<feature type="region of interest" description="Disordered" evidence="5">
    <location>
        <begin position="1"/>
        <end position="53"/>
    </location>
</feature>
<evidence type="ECO:0000259" key="6">
    <source>
        <dbReference type="PROSITE" id="PS50011"/>
    </source>
</evidence>
<dbReference type="GO" id="GO:0004672">
    <property type="term" value="F:protein kinase activity"/>
    <property type="evidence" value="ECO:0007669"/>
    <property type="project" value="InterPro"/>
</dbReference>
<dbReference type="CDD" id="cd01989">
    <property type="entry name" value="USP_STK_Ubox_N"/>
    <property type="match status" value="1"/>
</dbReference>
<dbReference type="Gene3D" id="3.30.200.20">
    <property type="entry name" value="Phosphorylase Kinase, domain 1"/>
    <property type="match status" value="1"/>
</dbReference>
<proteinExistence type="predicted"/>